<organism evidence="1 2">
    <name type="scientific">Streptococcus lactarius</name>
    <dbReference type="NCBI Taxonomy" id="684066"/>
    <lineage>
        <taxon>Bacteria</taxon>
        <taxon>Bacillati</taxon>
        <taxon>Bacillota</taxon>
        <taxon>Bacilli</taxon>
        <taxon>Lactobacillales</taxon>
        <taxon>Streptococcaceae</taxon>
        <taxon>Streptococcus</taxon>
    </lineage>
</organism>
<evidence type="ECO:0000313" key="2">
    <source>
        <dbReference type="Proteomes" id="UP000676511"/>
    </source>
</evidence>
<gene>
    <name evidence="1" type="ORF">J4854_02070</name>
</gene>
<name>A0ABX7XK80_9STRE</name>
<reference evidence="1 2" key="1">
    <citation type="submission" date="2021-03" db="EMBL/GenBank/DDBJ databases">
        <title>Human Oral Microbial Genomes.</title>
        <authorList>
            <person name="Johnston C.D."/>
            <person name="Chen T."/>
            <person name="Dewhirst F.E."/>
        </authorList>
    </citation>
    <scope>NUCLEOTIDE SEQUENCE [LARGE SCALE GENOMIC DNA]</scope>
    <source>
        <strain evidence="1 2">CCUG 66490</strain>
    </source>
</reference>
<dbReference type="EMBL" id="CP072329">
    <property type="protein sequence ID" value="QUB39262.1"/>
    <property type="molecule type" value="Genomic_DNA"/>
</dbReference>
<sequence length="46" mass="5341">MRSKKGARQNESFITIIHYLAPPSGASSHHYYIKQVLLIFIEAFYN</sequence>
<accession>A0ABX7XK80</accession>
<evidence type="ECO:0000313" key="1">
    <source>
        <dbReference type="EMBL" id="QUB39262.1"/>
    </source>
</evidence>
<dbReference type="RefSeq" id="WP_200773119.1">
    <property type="nucleotide sequence ID" value="NZ_CP072329.1"/>
</dbReference>
<protein>
    <submittedName>
        <fullName evidence="1">Uncharacterized protein</fullName>
    </submittedName>
</protein>
<proteinExistence type="predicted"/>
<keyword evidence="2" id="KW-1185">Reference proteome</keyword>
<dbReference type="Proteomes" id="UP000676511">
    <property type="component" value="Chromosome"/>
</dbReference>